<dbReference type="InterPro" id="IPR029052">
    <property type="entry name" value="Metallo-depent_PP-like"/>
</dbReference>
<feature type="compositionally biased region" description="Basic and acidic residues" evidence="3">
    <location>
        <begin position="1882"/>
        <end position="1892"/>
    </location>
</feature>
<accession>A0A8R1YLQ0</accession>
<feature type="transmembrane region" description="Helical" evidence="4">
    <location>
        <begin position="894"/>
        <end position="920"/>
    </location>
</feature>
<dbReference type="GO" id="GO:0004722">
    <property type="term" value="F:protein serine/threonine phosphatase activity"/>
    <property type="evidence" value="ECO:0000318"/>
    <property type="project" value="GO_Central"/>
</dbReference>
<dbReference type="EnsemblMetazoa" id="PPA24424.1">
    <property type="protein sequence ID" value="PPA24424.1"/>
    <property type="gene ID" value="WBGene00113978"/>
</dbReference>
<dbReference type="Proteomes" id="UP000005239">
    <property type="component" value="Unassembled WGS sequence"/>
</dbReference>
<keyword evidence="4" id="KW-0812">Transmembrane</keyword>
<evidence type="ECO:0000256" key="5">
    <source>
        <dbReference type="SAM" id="SignalP"/>
    </source>
</evidence>
<feature type="region of interest" description="Disordered" evidence="3">
    <location>
        <begin position="343"/>
        <end position="375"/>
    </location>
</feature>
<protein>
    <recommendedName>
        <fullName evidence="1">Serine/threonine-protein phosphatase</fullName>
        <ecNumber evidence="1">3.1.3.16</ecNumber>
    </recommendedName>
</protein>
<evidence type="ECO:0000256" key="2">
    <source>
        <dbReference type="SAM" id="Coils"/>
    </source>
</evidence>
<dbReference type="PROSITE" id="PS00125">
    <property type="entry name" value="SER_THR_PHOSPHATASE"/>
    <property type="match status" value="1"/>
</dbReference>
<proteinExistence type="inferred from homology"/>
<dbReference type="EC" id="3.1.3.16" evidence="1"/>
<feature type="signal peptide" evidence="5">
    <location>
        <begin position="1"/>
        <end position="23"/>
    </location>
</feature>
<evidence type="ECO:0000313" key="7">
    <source>
        <dbReference type="Proteomes" id="UP000005239"/>
    </source>
</evidence>
<dbReference type="PANTHER" id="PTHR11668:SF491">
    <property type="entry name" value="SERINE_THREONINE-PROTEIN PHOSPHATASE"/>
    <property type="match status" value="1"/>
</dbReference>
<feature type="region of interest" description="Disordered" evidence="3">
    <location>
        <begin position="1345"/>
        <end position="1478"/>
    </location>
</feature>
<feature type="coiled-coil region" evidence="2">
    <location>
        <begin position="247"/>
        <end position="288"/>
    </location>
</feature>
<dbReference type="InterPro" id="IPR050341">
    <property type="entry name" value="PP1_catalytic_subunit"/>
</dbReference>
<keyword evidence="5" id="KW-0732">Signal</keyword>
<sequence>MRFFLYFSFPLLLILGSFVSIDAAPQSVFKPAPPWSTHKPRLKRSIDISTSTADYDRLSLDQLKKLLNETKEKAEKEKMVMDAAKSAVSVKQAEYDKAKEDYDKKKEEWDKFKEFNYWRNKSAEAQKIIDAIDIPLLQEKYLKSERDFLKAETMYITRKEELEDINGLSEGKDVEKNLKDESTRLTQEIATQASTVTSMEGIKKTKETALSNLKFDEYFYNRTYANDKCNEPEKAIVTPCSDTIAELGKVKSKMQAAEDEAATAIQNHKEAEDKKNELESQNKRIVDRLDMLGSYKTNIPKNKKNAEILLGYEEDSKVYEEKPYLEAKKALETAKAELAKAVEAKTEADSKLNPDTEAKESEANTAQDKAGEEKTRLEGELAGLKADKDEKEKIWNATSAKVAEMEAETAKKSAVSTGGSNLIAIIIPIVVVVVVIIGVIGAAVFMFLKKRKRLAKQAKAAVLHLLHLLHRQKRQKRQRQELILGNRRVTHPPLRLNRDSFVSIDAAPQSVFKPVPPWSTHKQRLKRSIDDSTSTADYDGLSLDQLTKLLEEKKKDLDFANKSLIAKQAEYDKAKEDYDKKKEEWDKFKEFNYWRNKSAEAKKIIDAIDIPPLQEKYLESERYFLEAETMYITRKEELEDINGLSEGKDVEKNLKDESTRLTQEIATQTSTITNKKTKETALSNLKDGEKIHNYVHDKFKCNEPEKATVTPCSDTIAELGKLKSKMQTAEDEAATAIQNHKEAEDKKKELKSQMTRIGDRLDKLGRDKTNIPKNKEIAEKNLGDAESNKDRKEKQYLEAKTAFETAKAELAKAVEAKTEADSKLNPDTEAKEREANTAQDEAGKEKTRLEGELAGLKADKDEKEKIWNATSAKVAEMEAETAKKSAVSTGGSNLIAIIIPIVVVVVVIIGVIGAAVFMFLKKRKRLAKQAKASHDSGDAAPAAPPEAPEVPAPGGDSQKPPIDASAAAPQPGSAKSNETPLAIDAPPVVKAIGAPPVVNAIGAPPVVKAIGAPPVDKAIGAPPALKAIGAAPALKAIEAAPVATVATNKRAPAAHVVNEKANVELTGRLYCSKMKPYGEFGTFIKTVKNVKHKQELIEAANPGTMVYQVNGNFAMNMEDETGNIILSIAKQYMKHAQNARKGHFYNGVYSLEGKTNRHLVLQGANPEGCQTLKTDARNNCTVFTLNMSRPTLQEQYEAKNTTKDRMSHWMHLFYEKKYTKDGKRVGAGHEEMDAATMKKVAHEYLEGLSAEERKKFTNDAMREHWEEIRFTGCAECGFACPRVEEPPSLISHYGHEAREWFYSFVDWCSSWMCWGGKEEEDFDDTESCALDEQVDDWDENCEEMPSYMTDSDYFSGSDEEDVGGRGGMMSTEVGSGSDDVSSRSSAGGEDQSNSEGKKKKRKRKREKEKHMTRQDKKKEANPSYSSKVEKKKEEKKKRKEKKKKEEEGKFDSYSETTKSSSDSVPRSPPPNWQDEPRPLAKCHGQTFMLWDYMKRPSIRRLFFDKYNKKRVMMSMKSCDELIRRIEMAAESGVQLNYNSELILNVLASFKKAIKDDEKYIEIIERKHSVRIGDIHGAMDTVTKAFKQFGGVGSEEWLKTRFIFLGDYVDRGKQSLDVMLYVMALRIRYPNNIVALRGNHEIYSVNVVYGFYQECLERIKDREGTEKYQEGKDIHFYFNYVFGFMSIIAQHNLTIQCHGGLPRNIPLNLKDMNKIMLRWMMEPKDCCPFANDLLWNDPMDCIKGFRYDKNRKAYVFGSNMLLKFFEDHPEIQMWVRGHQVMYNGSEFFAGMKMVSIFSTTSYDLTTHNNHGSILVVTPNNDFYFIYFVGFELEDGEVFEGKIVDEWVGKTTEEHNFYNMNPNMKADVSEIEPSEEDAYRTPLRKGERSERAEPDDNCPSETLQM</sequence>
<feature type="region of interest" description="Disordered" evidence="3">
    <location>
        <begin position="730"/>
        <end position="793"/>
    </location>
</feature>
<evidence type="ECO:0000256" key="4">
    <source>
        <dbReference type="SAM" id="Phobius"/>
    </source>
</evidence>
<dbReference type="PRINTS" id="PR00114">
    <property type="entry name" value="STPHPHTASE"/>
</dbReference>
<keyword evidence="1" id="KW-0378">Hydrolase</keyword>
<feature type="compositionally biased region" description="Basic residues" evidence="3">
    <location>
        <begin position="1397"/>
        <end position="1407"/>
    </location>
</feature>
<feature type="compositionally biased region" description="Basic residues" evidence="3">
    <location>
        <begin position="1433"/>
        <end position="1442"/>
    </location>
</feature>
<dbReference type="InterPro" id="IPR004843">
    <property type="entry name" value="Calcineurin-like_PHP"/>
</dbReference>
<feature type="transmembrane region" description="Helical" evidence="4">
    <location>
        <begin position="422"/>
        <end position="448"/>
    </location>
</feature>
<feature type="chain" id="PRO_5043590473" description="Serine/threonine-protein phosphatase" evidence="5">
    <location>
        <begin position="24"/>
        <end position="1903"/>
    </location>
</feature>
<evidence type="ECO:0000313" key="6">
    <source>
        <dbReference type="EnsemblMetazoa" id="PPA24424.1"/>
    </source>
</evidence>
<feature type="region of interest" description="Disordered" evidence="3">
    <location>
        <begin position="814"/>
        <end position="850"/>
    </location>
</feature>
<gene>
    <name evidence="6" type="primary">WBGene00113978</name>
</gene>
<dbReference type="CDD" id="cd00144">
    <property type="entry name" value="MPP_PPP_family"/>
    <property type="match status" value="1"/>
</dbReference>
<feature type="compositionally biased region" description="Low complexity" evidence="3">
    <location>
        <begin position="1373"/>
        <end position="1388"/>
    </location>
</feature>
<feature type="coiled-coil region" evidence="2">
    <location>
        <begin position="543"/>
        <end position="584"/>
    </location>
</feature>
<reference evidence="6" key="2">
    <citation type="submission" date="2022-06" db="UniProtKB">
        <authorList>
            <consortium name="EnsemblMetazoa"/>
        </authorList>
    </citation>
    <scope>IDENTIFICATION</scope>
    <source>
        <strain evidence="6">PS312</strain>
    </source>
</reference>
<keyword evidence="4" id="KW-0472">Membrane</keyword>
<feature type="compositionally biased region" description="Pro residues" evidence="3">
    <location>
        <begin position="942"/>
        <end position="951"/>
    </location>
</feature>
<feature type="coiled-coil region" evidence="2">
    <location>
        <begin position="57"/>
        <end position="108"/>
    </location>
</feature>
<dbReference type="PANTHER" id="PTHR11668">
    <property type="entry name" value="SERINE/THREONINE PROTEIN PHOSPHATASE"/>
    <property type="match status" value="1"/>
</dbReference>
<feature type="compositionally biased region" description="Basic and acidic residues" evidence="3">
    <location>
        <begin position="739"/>
        <end position="793"/>
    </location>
</feature>
<feature type="region of interest" description="Disordered" evidence="3">
    <location>
        <begin position="1863"/>
        <end position="1903"/>
    </location>
</feature>
<dbReference type="SUPFAM" id="SSF56300">
    <property type="entry name" value="Metallo-dependent phosphatases"/>
    <property type="match status" value="1"/>
</dbReference>
<dbReference type="GO" id="GO:0005737">
    <property type="term" value="C:cytoplasm"/>
    <property type="evidence" value="ECO:0000318"/>
    <property type="project" value="GO_Central"/>
</dbReference>
<feature type="compositionally biased region" description="Low complexity" evidence="3">
    <location>
        <begin position="1453"/>
        <end position="1465"/>
    </location>
</feature>
<accession>A0A2A6BLT3</accession>
<dbReference type="Gene3D" id="3.60.21.10">
    <property type="match status" value="1"/>
</dbReference>
<name>A0A2A6BLT3_PRIPA</name>
<feature type="region of interest" description="Disordered" evidence="3">
    <location>
        <begin position="931"/>
        <end position="980"/>
    </location>
</feature>
<dbReference type="InterPro" id="IPR006186">
    <property type="entry name" value="Ser/Thr-sp_prot-phosphatase"/>
</dbReference>
<organism evidence="6 7">
    <name type="scientific">Pristionchus pacificus</name>
    <name type="common">Parasitic nematode worm</name>
    <dbReference type="NCBI Taxonomy" id="54126"/>
    <lineage>
        <taxon>Eukaryota</taxon>
        <taxon>Metazoa</taxon>
        <taxon>Ecdysozoa</taxon>
        <taxon>Nematoda</taxon>
        <taxon>Chromadorea</taxon>
        <taxon>Rhabditida</taxon>
        <taxon>Rhabditina</taxon>
        <taxon>Diplogasteromorpha</taxon>
        <taxon>Diplogasteroidea</taxon>
        <taxon>Neodiplogasteridae</taxon>
        <taxon>Pristionchus</taxon>
    </lineage>
</organism>
<dbReference type="Pfam" id="PF00149">
    <property type="entry name" value="Metallophos"/>
    <property type="match status" value="1"/>
</dbReference>
<feature type="compositionally biased region" description="Basic and acidic residues" evidence="3">
    <location>
        <begin position="1408"/>
        <end position="1420"/>
    </location>
</feature>
<keyword evidence="7" id="KW-1185">Reference proteome</keyword>
<evidence type="ECO:0000256" key="3">
    <source>
        <dbReference type="SAM" id="MobiDB-lite"/>
    </source>
</evidence>
<keyword evidence="4" id="KW-1133">Transmembrane helix</keyword>
<evidence type="ECO:0000256" key="1">
    <source>
        <dbReference type="RuleBase" id="RU004273"/>
    </source>
</evidence>
<keyword evidence="2" id="KW-0175">Coiled coil</keyword>
<feature type="compositionally biased region" description="Basic and acidic residues" evidence="3">
    <location>
        <begin position="343"/>
        <end position="362"/>
    </location>
</feature>
<feature type="compositionally biased region" description="Basic and acidic residues" evidence="3">
    <location>
        <begin position="1443"/>
        <end position="1452"/>
    </location>
</feature>
<reference evidence="7" key="1">
    <citation type="journal article" date="2008" name="Nat. Genet.">
        <title>The Pristionchus pacificus genome provides a unique perspective on nematode lifestyle and parasitism.</title>
        <authorList>
            <person name="Dieterich C."/>
            <person name="Clifton S.W."/>
            <person name="Schuster L.N."/>
            <person name="Chinwalla A."/>
            <person name="Delehaunty K."/>
            <person name="Dinkelacker I."/>
            <person name="Fulton L."/>
            <person name="Fulton R."/>
            <person name="Godfrey J."/>
            <person name="Minx P."/>
            <person name="Mitreva M."/>
            <person name="Roeseler W."/>
            <person name="Tian H."/>
            <person name="Witte H."/>
            <person name="Yang S.P."/>
            <person name="Wilson R.K."/>
            <person name="Sommer R.J."/>
        </authorList>
    </citation>
    <scope>NUCLEOTIDE SEQUENCE [LARGE SCALE GENOMIC DNA]</scope>
    <source>
        <strain evidence="7">PS312</strain>
    </source>
</reference>
<dbReference type="SMART" id="SM00156">
    <property type="entry name" value="PP2Ac"/>
    <property type="match status" value="1"/>
</dbReference>
<dbReference type="GO" id="GO:0005634">
    <property type="term" value="C:nucleus"/>
    <property type="evidence" value="ECO:0000318"/>
    <property type="project" value="GO_Central"/>
</dbReference>
<comment type="similarity">
    <text evidence="1">Belongs to the PPP phosphatase family.</text>
</comment>
<comment type="catalytic activity">
    <reaction evidence="1">
        <text>O-phospho-L-threonyl-[protein] + H2O = L-threonyl-[protein] + phosphate</text>
        <dbReference type="Rhea" id="RHEA:47004"/>
        <dbReference type="Rhea" id="RHEA-COMP:11060"/>
        <dbReference type="Rhea" id="RHEA-COMP:11605"/>
        <dbReference type="ChEBI" id="CHEBI:15377"/>
        <dbReference type="ChEBI" id="CHEBI:30013"/>
        <dbReference type="ChEBI" id="CHEBI:43474"/>
        <dbReference type="ChEBI" id="CHEBI:61977"/>
        <dbReference type="EC" id="3.1.3.16"/>
    </reaction>
</comment>